<dbReference type="OrthoDB" id="9763644at2"/>
<protein>
    <recommendedName>
        <fullName evidence="5">SF3 helicase domain-containing protein</fullName>
    </recommendedName>
</protein>
<reference evidence="1 4" key="2">
    <citation type="submission" date="2020-04" db="EMBL/GenBank/DDBJ databases">
        <title>MicrobeNet Type strains.</title>
        <authorList>
            <person name="Nicholson A.C."/>
        </authorList>
    </citation>
    <scope>NUCLEOTIDE SEQUENCE [LARGE SCALE GENOMIC DNA]</scope>
    <source>
        <strain evidence="1 4">CCUG 33494</strain>
    </source>
</reference>
<dbReference type="EMBL" id="JAAXPM010000004">
    <property type="protein sequence ID" value="NKY66884.1"/>
    <property type="molecule type" value="Genomic_DNA"/>
</dbReference>
<dbReference type="SUPFAM" id="SSF52540">
    <property type="entry name" value="P-loop containing nucleoside triphosphate hydrolases"/>
    <property type="match status" value="1"/>
</dbReference>
<evidence type="ECO:0008006" key="5">
    <source>
        <dbReference type="Google" id="ProtNLM"/>
    </source>
</evidence>
<keyword evidence="3" id="KW-1185">Reference proteome</keyword>
<dbReference type="Proteomes" id="UP000585749">
    <property type="component" value="Unassembled WGS sequence"/>
</dbReference>
<dbReference type="EMBL" id="FMAW01000005">
    <property type="protein sequence ID" value="SCB88462.1"/>
    <property type="molecule type" value="Genomic_DNA"/>
</dbReference>
<comment type="caution">
    <text evidence="1">The sequence shown here is derived from an EMBL/GenBank/DDBJ whole genome shotgun (WGS) entry which is preliminary data.</text>
</comment>
<dbReference type="AlphaFoldDB" id="A0A4Y4G6H8"/>
<dbReference type="GeneID" id="72423999"/>
<evidence type="ECO:0000313" key="3">
    <source>
        <dbReference type="Proteomes" id="UP000182448"/>
    </source>
</evidence>
<sequence length="578" mass="64812">MNSNIKHRTTLAEDVETFITPLLSQDKIIRLTELKSITINDTLKEQLEQATPSMINDAGAKLVTIYGEKLISFLNVYLGTLGKKLDYRDGHIEQADNTAVQLLNELLKEALFAHLGLPRNRDGHQTPIDAGKAAIGLRSIMNVVTSATESAVDATSIRVYNDILHYYQSMQVTFGSFWLTLLTRILGIKATSQSESETLLALAKMADRFHFSKLNNAYTTLLTGDLNLSTFELEPFDASHMTSYQLNLAPNLDAQVIPPAWQKYLDGQWENDEETVTFILEWLATHLLLQNPGKVLFLYSPGGSGKTLLLDAIRAMLSPQLTASVPTDQLDRQFGLEYLLQGDRQTVVRANLVDENGIDKGIGIDWSKTKRLADINAVMNVDRKNTSSLLLPMNVQCTFAMNSLNVQTNNVETTYAVQRKVCLLRFEKSFSKEEMDEGLGQRMIGELPQLGGLLIQTLKEMKGRDDMVPKESHKMLADKKAWFASMTQDNSPVASFATERLQQKNDESVTRIELLDAFVAYCVKRDIPKIGFDSPRRFFPELRRVLKNNGIEVVENNSHTSPKFLNLIITGDTDDEAI</sequence>
<evidence type="ECO:0000313" key="4">
    <source>
        <dbReference type="Proteomes" id="UP000585749"/>
    </source>
</evidence>
<dbReference type="RefSeq" id="WP_074427160.1">
    <property type="nucleotide sequence ID" value="NZ_BJEG01000003.1"/>
</dbReference>
<accession>A0A4Y4G6H8</accession>
<evidence type="ECO:0000313" key="2">
    <source>
        <dbReference type="EMBL" id="SCB88462.1"/>
    </source>
</evidence>
<evidence type="ECO:0000313" key="1">
    <source>
        <dbReference type="EMBL" id="NKY66884.1"/>
    </source>
</evidence>
<dbReference type="Proteomes" id="UP000182448">
    <property type="component" value="Unassembled WGS sequence"/>
</dbReference>
<organism evidence="1 4">
    <name type="scientific">Weissella hellenica</name>
    <dbReference type="NCBI Taxonomy" id="46256"/>
    <lineage>
        <taxon>Bacteria</taxon>
        <taxon>Bacillati</taxon>
        <taxon>Bacillota</taxon>
        <taxon>Bacilli</taxon>
        <taxon>Lactobacillales</taxon>
        <taxon>Lactobacillaceae</taxon>
        <taxon>Weissella</taxon>
    </lineage>
</organism>
<name>A0A4Y4G6H8_WEIHE</name>
<reference evidence="2 3" key="1">
    <citation type="submission" date="2016-08" db="EMBL/GenBank/DDBJ databases">
        <authorList>
            <person name="Varghese N."/>
            <person name="Submissions Spin"/>
        </authorList>
    </citation>
    <scope>NUCLEOTIDE SEQUENCE [LARGE SCALE GENOMIC DNA]</scope>
    <source>
        <strain evidence="2 3">R-53116</strain>
    </source>
</reference>
<proteinExistence type="predicted"/>
<dbReference type="InterPro" id="IPR027417">
    <property type="entry name" value="P-loop_NTPase"/>
</dbReference>
<gene>
    <name evidence="2" type="ORF">GA0061075_10544</name>
    <name evidence="1" type="ORF">HF960_04255</name>
</gene>
<dbReference type="Gene3D" id="3.40.50.300">
    <property type="entry name" value="P-loop containing nucleotide triphosphate hydrolases"/>
    <property type="match status" value="1"/>
</dbReference>